<evidence type="ECO:0000313" key="11">
    <source>
        <dbReference type="EMBL" id="RKP08211.1"/>
    </source>
</evidence>
<dbReference type="Gene3D" id="1.10.1070.11">
    <property type="entry name" value="Phosphatidylinositol 3-/4-kinase, catalytic domain"/>
    <property type="match status" value="1"/>
</dbReference>
<dbReference type="InterPro" id="IPR057756">
    <property type="entry name" value="PI3-kinase_type3/VPS34_cat"/>
</dbReference>
<dbReference type="SMART" id="SM00145">
    <property type="entry name" value="PI3Ka"/>
    <property type="match status" value="1"/>
</dbReference>
<evidence type="ECO:0000256" key="3">
    <source>
        <dbReference type="ARBA" id="ARBA00022741"/>
    </source>
</evidence>
<dbReference type="InterPro" id="IPR016024">
    <property type="entry name" value="ARM-type_fold"/>
</dbReference>
<dbReference type="GO" id="GO:0006897">
    <property type="term" value="P:endocytosis"/>
    <property type="evidence" value="ECO:0007669"/>
    <property type="project" value="TreeGrafter"/>
</dbReference>
<dbReference type="EMBL" id="KZ992625">
    <property type="protein sequence ID" value="RKP08211.1"/>
    <property type="molecule type" value="Genomic_DNA"/>
</dbReference>
<dbReference type="GO" id="GO:0005768">
    <property type="term" value="C:endosome"/>
    <property type="evidence" value="ECO:0007669"/>
    <property type="project" value="TreeGrafter"/>
</dbReference>
<dbReference type="GO" id="GO:0000045">
    <property type="term" value="P:autophagosome assembly"/>
    <property type="evidence" value="ECO:0007669"/>
    <property type="project" value="TreeGrafter"/>
</dbReference>
<dbReference type="Pfam" id="PF00454">
    <property type="entry name" value="PI3_PI4_kinase"/>
    <property type="match status" value="1"/>
</dbReference>
<dbReference type="InterPro" id="IPR035892">
    <property type="entry name" value="C2_domain_sf"/>
</dbReference>
<feature type="domain" description="PI3K/PI4K catalytic" evidence="8">
    <location>
        <begin position="521"/>
        <end position="790"/>
    </location>
</feature>
<dbReference type="GO" id="GO:0000407">
    <property type="term" value="C:phagophore assembly site"/>
    <property type="evidence" value="ECO:0007669"/>
    <property type="project" value="TreeGrafter"/>
</dbReference>
<dbReference type="CDD" id="cd08397">
    <property type="entry name" value="C2_PI3K_class_III"/>
    <property type="match status" value="1"/>
</dbReference>
<protein>
    <recommendedName>
        <fullName evidence="7">Phosphatidylinositol 3-kinase VPS34</fullName>
        <ecNumber evidence="7">2.7.1.137</ecNumber>
    </recommendedName>
</protein>
<dbReference type="InterPro" id="IPR015433">
    <property type="entry name" value="PI3/4_kinase"/>
</dbReference>
<accession>A0A4P9XRS2</accession>
<keyword evidence="12" id="KW-1185">Reference proteome</keyword>
<dbReference type="SMART" id="SM00146">
    <property type="entry name" value="PI3Kc"/>
    <property type="match status" value="1"/>
</dbReference>
<dbReference type="PIRSF" id="PIRSF000587">
    <property type="entry name" value="PI3K_Vps34"/>
    <property type="match status" value="1"/>
</dbReference>
<proteinExistence type="inferred from homology"/>
<reference evidence="12" key="1">
    <citation type="journal article" date="2018" name="Nat. Microbiol.">
        <title>Leveraging single-cell genomics to expand the fungal tree of life.</title>
        <authorList>
            <person name="Ahrendt S.R."/>
            <person name="Quandt C.A."/>
            <person name="Ciobanu D."/>
            <person name="Clum A."/>
            <person name="Salamov A."/>
            <person name="Andreopoulos B."/>
            <person name="Cheng J.F."/>
            <person name="Woyke T."/>
            <person name="Pelin A."/>
            <person name="Henrissat B."/>
            <person name="Reynolds N.K."/>
            <person name="Benny G.L."/>
            <person name="Smith M.E."/>
            <person name="James T.Y."/>
            <person name="Grigoriev I.V."/>
        </authorList>
    </citation>
    <scope>NUCLEOTIDE SEQUENCE [LARGE SCALE GENOMIC DNA]</scope>
    <source>
        <strain evidence="12">RSA 1356</strain>
    </source>
</reference>
<dbReference type="STRING" id="78915.A0A4P9XRS2"/>
<dbReference type="Pfam" id="PF00613">
    <property type="entry name" value="PI3Ka"/>
    <property type="match status" value="1"/>
</dbReference>
<dbReference type="SUPFAM" id="SSF48371">
    <property type="entry name" value="ARM repeat"/>
    <property type="match status" value="1"/>
</dbReference>
<dbReference type="GO" id="GO:0005777">
    <property type="term" value="C:peroxisome"/>
    <property type="evidence" value="ECO:0007669"/>
    <property type="project" value="TreeGrafter"/>
</dbReference>
<keyword evidence="3 7" id="KW-0547">Nucleotide-binding</keyword>
<name>A0A4P9XRS2_9FUNG</name>
<dbReference type="FunFam" id="1.10.1070.11:FF:000002">
    <property type="entry name" value="Phosphatidylinositol 3-kinase catalytic subunit type 3"/>
    <property type="match status" value="1"/>
</dbReference>
<comment type="similarity">
    <text evidence="1">Belongs to the PI3/PI4-kinase family. Type III PI4K subfamily.</text>
</comment>
<dbReference type="PANTHER" id="PTHR10048">
    <property type="entry name" value="PHOSPHATIDYLINOSITOL KINASE"/>
    <property type="match status" value="1"/>
</dbReference>
<dbReference type="PROSITE" id="PS51545">
    <property type="entry name" value="PIK_HELICAL"/>
    <property type="match status" value="1"/>
</dbReference>
<dbReference type="InterPro" id="IPR011009">
    <property type="entry name" value="Kinase-like_dom_sf"/>
</dbReference>
<gene>
    <name evidence="11" type="ORF">THASP1DRAFT_34723</name>
</gene>
<dbReference type="SUPFAM" id="SSF56112">
    <property type="entry name" value="Protein kinase-like (PK-like)"/>
    <property type="match status" value="1"/>
</dbReference>
<evidence type="ECO:0000259" key="10">
    <source>
        <dbReference type="PROSITE" id="PS51547"/>
    </source>
</evidence>
<feature type="domain" description="PIK helical" evidence="9">
    <location>
        <begin position="265"/>
        <end position="447"/>
    </location>
</feature>
<dbReference type="FunFam" id="3.30.1010.10:FF:000002">
    <property type="entry name" value="Phosphatidylinositol 3-kinase catalytic subunit type 3"/>
    <property type="match status" value="1"/>
</dbReference>
<dbReference type="AlphaFoldDB" id="A0A4P9XRS2"/>
<evidence type="ECO:0000256" key="4">
    <source>
        <dbReference type="ARBA" id="ARBA00022777"/>
    </source>
</evidence>
<dbReference type="PROSITE" id="PS00916">
    <property type="entry name" value="PI3_4_KINASE_2"/>
    <property type="match status" value="1"/>
</dbReference>
<dbReference type="InterPro" id="IPR018936">
    <property type="entry name" value="PI3/4_kinase_CS"/>
</dbReference>
<dbReference type="InterPro" id="IPR001263">
    <property type="entry name" value="PI3K_accessory_dom"/>
</dbReference>
<evidence type="ECO:0000313" key="12">
    <source>
        <dbReference type="Proteomes" id="UP000271241"/>
    </source>
</evidence>
<evidence type="ECO:0000256" key="6">
    <source>
        <dbReference type="ARBA" id="ARBA00023985"/>
    </source>
</evidence>
<dbReference type="SMART" id="SM00142">
    <property type="entry name" value="PI3K_C2"/>
    <property type="match status" value="1"/>
</dbReference>
<evidence type="ECO:0000256" key="2">
    <source>
        <dbReference type="ARBA" id="ARBA00022679"/>
    </source>
</evidence>
<evidence type="ECO:0000256" key="1">
    <source>
        <dbReference type="ARBA" id="ARBA00006209"/>
    </source>
</evidence>
<dbReference type="GO" id="GO:0034272">
    <property type="term" value="C:phosphatidylinositol 3-kinase complex, class III, type II"/>
    <property type="evidence" value="ECO:0007669"/>
    <property type="project" value="TreeGrafter"/>
</dbReference>
<dbReference type="Gene3D" id="2.60.40.150">
    <property type="entry name" value="C2 domain"/>
    <property type="match status" value="1"/>
</dbReference>
<dbReference type="PANTHER" id="PTHR10048:SF7">
    <property type="entry name" value="PHOSPHATIDYLINOSITOL 3-KINASE CATALYTIC SUBUNIT TYPE 3"/>
    <property type="match status" value="1"/>
</dbReference>
<comment type="catalytic activity">
    <reaction evidence="6">
        <text>a 1,2-diacyl-sn-glycero-3-phospho-(1D-myo-inositol) + ATP = a 1,2-diacyl-sn-glycero-3-phospho-(1D-myo-inositol-3-phosphate) + ADP + H(+)</text>
        <dbReference type="Rhea" id="RHEA:12709"/>
        <dbReference type="ChEBI" id="CHEBI:15378"/>
        <dbReference type="ChEBI" id="CHEBI:30616"/>
        <dbReference type="ChEBI" id="CHEBI:57880"/>
        <dbReference type="ChEBI" id="CHEBI:58088"/>
        <dbReference type="ChEBI" id="CHEBI:456216"/>
        <dbReference type="EC" id="2.7.1.137"/>
    </reaction>
    <physiologicalReaction direction="left-to-right" evidence="6">
        <dbReference type="Rhea" id="RHEA:12710"/>
    </physiologicalReaction>
</comment>
<evidence type="ECO:0000259" key="8">
    <source>
        <dbReference type="PROSITE" id="PS50290"/>
    </source>
</evidence>
<dbReference type="PROSITE" id="PS51547">
    <property type="entry name" value="C2_PI3K"/>
    <property type="match status" value="1"/>
</dbReference>
<dbReference type="InterPro" id="IPR036940">
    <property type="entry name" value="PI3/4_kinase_cat_sf"/>
</dbReference>
<dbReference type="EC" id="2.7.1.137" evidence="7"/>
<dbReference type="CDD" id="cd00870">
    <property type="entry name" value="PI3Ka_III"/>
    <property type="match status" value="1"/>
</dbReference>
<sequence length="806" mass="92590">MEFGGSSGFKDFSFCFTRDIDQPLRVRMCGSLEFTARVGASDSCNVHSLQELYVSCQLFSGSRELSPLMRTAYKSFKTRWAWNEWIVLPHSYRELPADAWLALSVWEICGPQNTRVAASTAFPLFTKHSVLRSGRQKLLLWQDAKPDLVKTPSKSPQHDAMDHLEKMVKRHEEGEIPRVDWLDKLAFREIERINREVTASSSKMFLYIDLQKFDFPLVYGDEQPVLASSLLPLHLSLLDPELDAVNIVEAKHSRLVRSHRNEPLDRDLKPEATARDQLNAIIHYPPSQQLTSQEKDLLWKFRFYLSRDKRVLTKFLKCVVWTDPIETRQAVELLNDWSPVNIDDALELLGEGFQNKHVRAYAVKRIAEAGDEELLLYLLQLVQALKFEGMTEQSQPQRDSKLAEFLIKRGLRNVVLGNHLYWYLLIEHESAQNSKLFAQVITVFMRATKKINPAHYNMFRAQRELLARFASIARDQQLSKDPRPKKIERLRAYISDPKTKLRSFDEILLPLDPRVRINGVLPEKSSIFKSSLQPLRIAFSCAGGSEYQAIYKCGDDLRQDQLVIQMIMLMDKLLRKENLDLKLTPYRVLATGTNAGLVQFVDSVPLATILAENENSLLNYLRKHNSHSESTNTYGVHPQVMDTYVKSCAGYCVITYLLGVGDRHLDNLMLTTDGRLFHIDFGFILGRDPKPFPPPMKLAREMVDAMGGASSEHYKQFKAYCFIAFSILRKSANLILNLFALMVNAGIPDIQVEPDKAVMKVQEKFRLDLSEEEAIHHFQGLINESVSALFPQVIETIHKWAQYWRK</sequence>
<dbReference type="Gene3D" id="1.25.40.70">
    <property type="entry name" value="Phosphatidylinositol 3-kinase, accessory domain (PIK)"/>
    <property type="match status" value="1"/>
</dbReference>
<evidence type="ECO:0000256" key="5">
    <source>
        <dbReference type="ARBA" id="ARBA00022840"/>
    </source>
</evidence>
<dbReference type="Pfam" id="PF00792">
    <property type="entry name" value="PI3K_C2"/>
    <property type="match status" value="1"/>
</dbReference>
<dbReference type="PROSITE" id="PS50290">
    <property type="entry name" value="PI3_4_KINASE_3"/>
    <property type="match status" value="1"/>
</dbReference>
<dbReference type="Gene3D" id="3.30.1010.10">
    <property type="entry name" value="Phosphatidylinositol 3-kinase Catalytic Subunit, Chain A, domain 4"/>
    <property type="match status" value="1"/>
</dbReference>
<evidence type="ECO:0000256" key="7">
    <source>
        <dbReference type="PIRNR" id="PIRNR000587"/>
    </source>
</evidence>
<dbReference type="InterPro" id="IPR000403">
    <property type="entry name" value="PI3/4_kinase_cat_dom"/>
</dbReference>
<dbReference type="GO" id="GO:0005524">
    <property type="term" value="F:ATP binding"/>
    <property type="evidence" value="ECO:0007669"/>
    <property type="project" value="UniProtKB-UniRule"/>
</dbReference>
<dbReference type="OrthoDB" id="67688at2759"/>
<dbReference type="InterPro" id="IPR002420">
    <property type="entry name" value="PI3K-type_C2_dom"/>
</dbReference>
<organism evidence="11 12">
    <name type="scientific">Thamnocephalis sphaerospora</name>
    <dbReference type="NCBI Taxonomy" id="78915"/>
    <lineage>
        <taxon>Eukaryota</taxon>
        <taxon>Fungi</taxon>
        <taxon>Fungi incertae sedis</taxon>
        <taxon>Zoopagomycota</taxon>
        <taxon>Zoopagomycotina</taxon>
        <taxon>Zoopagomycetes</taxon>
        <taxon>Zoopagales</taxon>
        <taxon>Sigmoideomycetaceae</taxon>
        <taxon>Thamnocephalis</taxon>
    </lineage>
</organism>
<keyword evidence="4 7" id="KW-0418">Kinase</keyword>
<dbReference type="Proteomes" id="UP000271241">
    <property type="component" value="Unassembled WGS sequence"/>
</dbReference>
<dbReference type="GO" id="GO:0016303">
    <property type="term" value="F:1-phosphatidylinositol-3-kinase activity"/>
    <property type="evidence" value="ECO:0007669"/>
    <property type="project" value="UniProtKB-UniRule"/>
</dbReference>
<dbReference type="SUPFAM" id="SSF49562">
    <property type="entry name" value="C2 domain (Calcium/lipid-binding domain, CaLB)"/>
    <property type="match status" value="1"/>
</dbReference>
<dbReference type="InterPro" id="IPR008290">
    <property type="entry name" value="PI3K_Vps34"/>
</dbReference>
<dbReference type="GO" id="GO:0048015">
    <property type="term" value="P:phosphatidylinositol-mediated signaling"/>
    <property type="evidence" value="ECO:0007669"/>
    <property type="project" value="TreeGrafter"/>
</dbReference>
<dbReference type="InterPro" id="IPR042236">
    <property type="entry name" value="PI3K_accessory_sf"/>
</dbReference>
<keyword evidence="2 7" id="KW-0808">Transferase</keyword>
<evidence type="ECO:0000259" key="9">
    <source>
        <dbReference type="PROSITE" id="PS51545"/>
    </source>
</evidence>
<keyword evidence="5 7" id="KW-0067">ATP-binding</keyword>
<dbReference type="GO" id="GO:0034271">
    <property type="term" value="C:phosphatidylinositol 3-kinase complex, class III, type I"/>
    <property type="evidence" value="ECO:0007669"/>
    <property type="project" value="TreeGrafter"/>
</dbReference>
<dbReference type="CDD" id="cd00896">
    <property type="entry name" value="PI3Kc_III"/>
    <property type="match status" value="1"/>
</dbReference>
<feature type="domain" description="C2 PI3K-type" evidence="10">
    <location>
        <begin position="20"/>
        <end position="177"/>
    </location>
</feature>